<protein>
    <recommendedName>
        <fullName evidence="4">DUF998 domain-containing protein</fullName>
    </recommendedName>
</protein>
<name>A0A7X0C262_9ACTN</name>
<evidence type="ECO:0000256" key="1">
    <source>
        <dbReference type="SAM" id="Phobius"/>
    </source>
</evidence>
<comment type="caution">
    <text evidence="2">The sequence shown here is derived from an EMBL/GenBank/DDBJ whole genome shotgun (WGS) entry which is preliminary data.</text>
</comment>
<keyword evidence="1" id="KW-1133">Transmembrane helix</keyword>
<dbReference type="RefSeq" id="WP_221496396.1">
    <property type="nucleotide sequence ID" value="NZ_JACHJB010000002.1"/>
</dbReference>
<evidence type="ECO:0000313" key="3">
    <source>
        <dbReference type="Proteomes" id="UP000583800"/>
    </source>
</evidence>
<sequence>MVASDRPRRWPAYALAVLFLGYAAGKAVVALEARLGFPGGPAVSAAEHEAYFMNVSVAQWLAVASGLLGACVVVATVTPVGRRVPRPLMLPVLGVMLLAVGGGAGTMVLDGFVGIGVGWQWYHGMLGLIVIALFLETIRSYVAATRRATNRPGTAALSSSGTAAGRRSRR</sequence>
<feature type="transmembrane region" description="Helical" evidence="1">
    <location>
        <begin position="51"/>
        <end position="76"/>
    </location>
</feature>
<dbReference type="AlphaFoldDB" id="A0A7X0C262"/>
<gene>
    <name evidence="2" type="ORF">FHU36_003517</name>
</gene>
<feature type="transmembrane region" description="Helical" evidence="1">
    <location>
        <begin position="121"/>
        <end position="142"/>
    </location>
</feature>
<keyword evidence="1" id="KW-0812">Transmembrane</keyword>
<evidence type="ECO:0008006" key="4">
    <source>
        <dbReference type="Google" id="ProtNLM"/>
    </source>
</evidence>
<keyword evidence="1" id="KW-0472">Membrane</keyword>
<evidence type="ECO:0000313" key="2">
    <source>
        <dbReference type="EMBL" id="MBB6346972.1"/>
    </source>
</evidence>
<organism evidence="2 3">
    <name type="scientific">Nonomuraea muscovyensis</name>
    <dbReference type="NCBI Taxonomy" id="1124761"/>
    <lineage>
        <taxon>Bacteria</taxon>
        <taxon>Bacillati</taxon>
        <taxon>Actinomycetota</taxon>
        <taxon>Actinomycetes</taxon>
        <taxon>Streptosporangiales</taxon>
        <taxon>Streptosporangiaceae</taxon>
        <taxon>Nonomuraea</taxon>
    </lineage>
</organism>
<feature type="transmembrane region" description="Helical" evidence="1">
    <location>
        <begin position="12"/>
        <end position="31"/>
    </location>
</feature>
<keyword evidence="3" id="KW-1185">Reference proteome</keyword>
<dbReference type="EMBL" id="JACHJB010000002">
    <property type="protein sequence ID" value="MBB6346972.1"/>
    <property type="molecule type" value="Genomic_DNA"/>
</dbReference>
<reference evidence="2 3" key="1">
    <citation type="submission" date="2020-08" db="EMBL/GenBank/DDBJ databases">
        <title>Sequencing the genomes of 1000 actinobacteria strains.</title>
        <authorList>
            <person name="Klenk H.-P."/>
        </authorList>
    </citation>
    <scope>NUCLEOTIDE SEQUENCE [LARGE SCALE GENOMIC DNA]</scope>
    <source>
        <strain evidence="2 3">DSM 45913</strain>
    </source>
</reference>
<dbReference type="Proteomes" id="UP000583800">
    <property type="component" value="Unassembled WGS sequence"/>
</dbReference>
<proteinExistence type="predicted"/>
<accession>A0A7X0C262</accession>
<feature type="transmembrane region" description="Helical" evidence="1">
    <location>
        <begin position="88"/>
        <end position="109"/>
    </location>
</feature>